<evidence type="ECO:0000313" key="14">
    <source>
        <dbReference type="Proteomes" id="UP000325008"/>
    </source>
</evidence>
<gene>
    <name evidence="13" type="ORF">PSANT_06570</name>
</gene>
<evidence type="ECO:0000256" key="2">
    <source>
        <dbReference type="ARBA" id="ARBA00004569"/>
    </source>
</evidence>
<evidence type="ECO:0000256" key="8">
    <source>
        <dbReference type="ARBA" id="ARBA00022792"/>
    </source>
</evidence>
<evidence type="ECO:0000256" key="4">
    <source>
        <dbReference type="ARBA" id="ARBA00008006"/>
    </source>
</evidence>
<dbReference type="PANTHER" id="PTHR20900">
    <property type="entry name" value="NADH:UBIQUINONE OXIDOREDUCTASE B18-LIKE SUBUNIT"/>
    <property type="match status" value="1"/>
</dbReference>
<evidence type="ECO:0000256" key="3">
    <source>
        <dbReference type="ARBA" id="ARBA00004637"/>
    </source>
</evidence>
<evidence type="ECO:0000256" key="1">
    <source>
        <dbReference type="ARBA" id="ARBA00003195"/>
    </source>
</evidence>
<keyword evidence="8" id="KW-0999">Mitochondrion inner membrane</keyword>
<reference evidence="13" key="1">
    <citation type="submission" date="2018-03" db="EMBL/GenBank/DDBJ databases">
        <authorList>
            <person name="Guldener U."/>
        </authorList>
    </citation>
    <scope>NUCLEOTIDE SEQUENCE [LARGE SCALE GENOMIC DNA]</scope>
    <source>
        <strain evidence="13">ATCC34888</strain>
    </source>
</reference>
<evidence type="ECO:0000256" key="9">
    <source>
        <dbReference type="ARBA" id="ARBA00022982"/>
    </source>
</evidence>
<dbReference type="PANTHER" id="PTHR20900:SF0">
    <property type="entry name" value="NADH DEHYDROGENASE [UBIQUINONE] 1 BETA SUBCOMPLEX SUBUNIT 7"/>
    <property type="match status" value="1"/>
</dbReference>
<dbReference type="OrthoDB" id="268414at2759"/>
<organism evidence="13 14">
    <name type="scientific">Pseudozyma antarctica</name>
    <name type="common">Yeast</name>
    <name type="synonym">Candida antarctica</name>
    <dbReference type="NCBI Taxonomy" id="84753"/>
    <lineage>
        <taxon>Eukaryota</taxon>
        <taxon>Fungi</taxon>
        <taxon>Dikarya</taxon>
        <taxon>Basidiomycota</taxon>
        <taxon>Ustilaginomycotina</taxon>
        <taxon>Ustilaginomycetes</taxon>
        <taxon>Ustilaginales</taxon>
        <taxon>Ustilaginaceae</taxon>
        <taxon>Moesziomyces</taxon>
    </lineage>
</organism>
<dbReference type="Proteomes" id="UP000325008">
    <property type="component" value="Unassembled WGS sequence"/>
</dbReference>
<sequence length="76" mass="8788">MADTHTASVDEANAARLPLGYRDQCSALLIPLNKCRKQTLYAPWKCEDERHTYEKCQYDEQRELSQLKKAKAEADE</sequence>
<dbReference type="InterPro" id="IPR008698">
    <property type="entry name" value="NDUB7"/>
</dbReference>
<keyword evidence="9" id="KW-0249">Electron transport</keyword>
<comment type="similarity">
    <text evidence="4">Belongs to the complex I NDUFB7 subunit family.</text>
</comment>
<dbReference type="Pfam" id="PF05676">
    <property type="entry name" value="NDUF_B7"/>
    <property type="match status" value="1"/>
</dbReference>
<dbReference type="AlphaFoldDB" id="A0A5C3FZB0"/>
<accession>A0A5C3FZB0</accession>
<comment type="function">
    <text evidence="1">Accessory subunit of the mitochondrial membrane respiratory chain NADH dehydrogenase (Complex I), that is believed not to be involved in catalysis. Complex I functions in the transfer of electrons from NADH to the respiratory chain. The immediate electron acceptor for the enzyme is believed to be ubiquinone.</text>
</comment>
<evidence type="ECO:0000256" key="12">
    <source>
        <dbReference type="ARBA" id="ARBA00023157"/>
    </source>
</evidence>
<evidence type="ECO:0000256" key="7">
    <source>
        <dbReference type="ARBA" id="ARBA00022660"/>
    </source>
</evidence>
<dbReference type="GO" id="GO:0005758">
    <property type="term" value="C:mitochondrial intermembrane space"/>
    <property type="evidence" value="ECO:0007669"/>
    <property type="project" value="UniProtKB-SubCell"/>
</dbReference>
<keyword evidence="6" id="KW-0813">Transport</keyword>
<keyword evidence="11" id="KW-0472">Membrane</keyword>
<evidence type="ECO:0000256" key="6">
    <source>
        <dbReference type="ARBA" id="ARBA00022448"/>
    </source>
</evidence>
<evidence type="ECO:0000256" key="11">
    <source>
        <dbReference type="ARBA" id="ARBA00023136"/>
    </source>
</evidence>
<dbReference type="PROSITE" id="PS51808">
    <property type="entry name" value="CHCH"/>
    <property type="match status" value="1"/>
</dbReference>
<evidence type="ECO:0000256" key="5">
    <source>
        <dbReference type="ARBA" id="ARBA00018677"/>
    </source>
</evidence>
<comment type="subcellular location">
    <subcellularLocation>
        <location evidence="3">Mitochondrion inner membrane</location>
        <topology evidence="3">Peripheral membrane protein</topology>
    </subcellularLocation>
    <subcellularLocation>
        <location evidence="2">Mitochondrion intermembrane space</location>
    </subcellularLocation>
</comment>
<evidence type="ECO:0000313" key="13">
    <source>
        <dbReference type="EMBL" id="SPO48879.1"/>
    </source>
</evidence>
<keyword evidence="10" id="KW-0496">Mitochondrion</keyword>
<dbReference type="GO" id="GO:0005743">
    <property type="term" value="C:mitochondrial inner membrane"/>
    <property type="evidence" value="ECO:0007669"/>
    <property type="project" value="UniProtKB-SubCell"/>
</dbReference>
<comment type="caution">
    <text evidence="13">The sequence shown here is derived from an EMBL/GenBank/DDBJ whole genome shotgun (WGS) entry which is preliminary data.</text>
</comment>
<protein>
    <recommendedName>
        <fullName evidence="5">NADH dehydrogenase [ubiquinone] 1 beta subcomplex subunit 7</fullName>
    </recommendedName>
</protein>
<keyword evidence="14" id="KW-1185">Reference proteome</keyword>
<keyword evidence="7" id="KW-0679">Respiratory chain</keyword>
<evidence type="ECO:0000256" key="10">
    <source>
        <dbReference type="ARBA" id="ARBA00023128"/>
    </source>
</evidence>
<proteinExistence type="inferred from homology"/>
<keyword evidence="12" id="KW-1015">Disulfide bond</keyword>
<dbReference type="EMBL" id="OOIQ01000021">
    <property type="protein sequence ID" value="SPO48879.1"/>
    <property type="molecule type" value="Genomic_DNA"/>
</dbReference>
<name>A0A5C3FZB0_PSEA2</name>